<keyword evidence="4 8" id="KW-0106">Calcium</keyword>
<dbReference type="CDD" id="cd11304">
    <property type="entry name" value="Cadherin_repeat"/>
    <property type="match status" value="2"/>
</dbReference>
<dbReference type="InterPro" id="IPR050971">
    <property type="entry name" value="Cadherin-domain_protein"/>
</dbReference>
<dbReference type="STRING" id="6689.A0A3R7PF45"/>
<keyword evidence="6" id="KW-1133">Transmembrane helix</keyword>
<dbReference type="OrthoDB" id="6252479at2759"/>
<keyword evidence="2" id="KW-0812">Transmembrane</keyword>
<reference evidence="10 11" key="1">
    <citation type="submission" date="2018-04" db="EMBL/GenBank/DDBJ databases">
        <authorList>
            <person name="Zhang X."/>
            <person name="Yuan J."/>
            <person name="Li F."/>
            <person name="Xiang J."/>
        </authorList>
    </citation>
    <scope>NUCLEOTIDE SEQUENCE [LARGE SCALE GENOMIC DNA]</scope>
    <source>
        <tissue evidence="10">Muscle</tissue>
    </source>
</reference>
<keyword evidence="3" id="KW-0677">Repeat</keyword>
<dbReference type="InterPro" id="IPR002126">
    <property type="entry name" value="Cadherin-like_dom"/>
</dbReference>
<protein>
    <submittedName>
        <fullName evidence="10">Cj-cadherin</fullName>
    </submittedName>
</protein>
<dbReference type="InterPro" id="IPR015919">
    <property type="entry name" value="Cadherin-like_sf"/>
</dbReference>
<organism evidence="10 11">
    <name type="scientific">Penaeus vannamei</name>
    <name type="common">Whiteleg shrimp</name>
    <name type="synonym">Litopenaeus vannamei</name>
    <dbReference type="NCBI Taxonomy" id="6689"/>
    <lineage>
        <taxon>Eukaryota</taxon>
        <taxon>Metazoa</taxon>
        <taxon>Ecdysozoa</taxon>
        <taxon>Arthropoda</taxon>
        <taxon>Crustacea</taxon>
        <taxon>Multicrustacea</taxon>
        <taxon>Malacostraca</taxon>
        <taxon>Eumalacostraca</taxon>
        <taxon>Eucarida</taxon>
        <taxon>Decapoda</taxon>
        <taxon>Dendrobranchiata</taxon>
        <taxon>Penaeoidea</taxon>
        <taxon>Penaeidae</taxon>
        <taxon>Penaeus</taxon>
    </lineage>
</organism>
<name>A0A3R7PF45_PENVA</name>
<keyword evidence="5" id="KW-0130">Cell adhesion</keyword>
<sequence>MDGTMLPRSVLIRRAAVALVAAVAVVCVNAEVLPEIMYSVAVPHDVAPAHIVHKIKLKEGQVVNRLMDTQYSDYFAVLDNGEVMTVAKLVPLLGKTVTLRVATTFEGGDSQVYVIRVAVKDHQTMLRFLKPEYDATVYESLPAGTELQGLDEMEAMGEEDVKYELLGGHSVFALHHVGGIPTVVTRKSLDREAQDMYKLTLRAHDKEGMDMAEAKINVHILDMNDHAPVFTQNMFYFFVPLNVTRFDKIGRVTAHDGDGDVVVYRLAYPSNTFTIVPQTGEIMLIEPPETMVYELELEAFDKRKPTLYSDTLAKAHIEFRYPGDSLFTGETNDVDYDLYPEHALSKRSATRVKRGQLRHTKELVFSEADGAVEGKVVFQLEKEIQWETFKIRDDNPWVEVDANGAVRVKKKWDYEELGPEKTIDFWVTITNNDRNERYGKWQAATKGQIGQSE</sequence>
<proteinExistence type="predicted"/>
<dbReference type="InterPro" id="IPR020894">
    <property type="entry name" value="Cadherin_CS"/>
</dbReference>
<accession>A0A3R7PF45</accession>
<dbReference type="PANTHER" id="PTHR24025:SF23">
    <property type="entry name" value="NEURAL-CADHERIN"/>
    <property type="match status" value="1"/>
</dbReference>
<keyword evidence="7" id="KW-0472">Membrane</keyword>
<dbReference type="GO" id="GO:0007156">
    <property type="term" value="P:homophilic cell adhesion via plasma membrane adhesion molecules"/>
    <property type="evidence" value="ECO:0007669"/>
    <property type="project" value="InterPro"/>
</dbReference>
<dbReference type="SUPFAM" id="SSF49313">
    <property type="entry name" value="Cadherin-like"/>
    <property type="match status" value="2"/>
</dbReference>
<dbReference type="PROSITE" id="PS50268">
    <property type="entry name" value="CADHERIN_2"/>
    <property type="match status" value="1"/>
</dbReference>
<evidence type="ECO:0000256" key="4">
    <source>
        <dbReference type="ARBA" id="ARBA00022837"/>
    </source>
</evidence>
<dbReference type="PANTHER" id="PTHR24025">
    <property type="entry name" value="DESMOGLEIN FAMILY MEMBER"/>
    <property type="match status" value="1"/>
</dbReference>
<dbReference type="GO" id="GO:0005509">
    <property type="term" value="F:calcium ion binding"/>
    <property type="evidence" value="ECO:0007669"/>
    <property type="project" value="UniProtKB-UniRule"/>
</dbReference>
<dbReference type="AlphaFoldDB" id="A0A3R7PF45"/>
<dbReference type="EMBL" id="QCYY01002563">
    <property type="protein sequence ID" value="ROT69471.1"/>
    <property type="molecule type" value="Genomic_DNA"/>
</dbReference>
<reference evidence="10 11" key="2">
    <citation type="submission" date="2019-01" db="EMBL/GenBank/DDBJ databases">
        <title>The decoding of complex shrimp genome reveals the adaptation for benthos swimmer, frequently molting mechanism and breeding impact on genome.</title>
        <authorList>
            <person name="Sun Y."/>
            <person name="Gao Y."/>
            <person name="Yu Y."/>
        </authorList>
    </citation>
    <scope>NUCLEOTIDE SEQUENCE [LARGE SCALE GENOMIC DNA]</scope>
    <source>
        <tissue evidence="10">Muscle</tissue>
    </source>
</reference>
<evidence type="ECO:0000256" key="6">
    <source>
        <dbReference type="ARBA" id="ARBA00022989"/>
    </source>
</evidence>
<evidence type="ECO:0000256" key="1">
    <source>
        <dbReference type="ARBA" id="ARBA00004370"/>
    </source>
</evidence>
<evidence type="ECO:0000256" key="5">
    <source>
        <dbReference type="ARBA" id="ARBA00022889"/>
    </source>
</evidence>
<evidence type="ECO:0000259" key="9">
    <source>
        <dbReference type="PROSITE" id="PS50268"/>
    </source>
</evidence>
<dbReference type="Pfam" id="PF00028">
    <property type="entry name" value="Cadherin"/>
    <property type="match status" value="1"/>
</dbReference>
<comment type="caution">
    <text evidence="10">The sequence shown here is derived from an EMBL/GenBank/DDBJ whole genome shotgun (WGS) entry which is preliminary data.</text>
</comment>
<dbReference type="GO" id="GO:0005911">
    <property type="term" value="C:cell-cell junction"/>
    <property type="evidence" value="ECO:0007669"/>
    <property type="project" value="TreeGrafter"/>
</dbReference>
<evidence type="ECO:0000256" key="8">
    <source>
        <dbReference type="PROSITE-ProRule" id="PRU00043"/>
    </source>
</evidence>
<evidence type="ECO:0000256" key="3">
    <source>
        <dbReference type="ARBA" id="ARBA00022737"/>
    </source>
</evidence>
<evidence type="ECO:0000256" key="7">
    <source>
        <dbReference type="ARBA" id="ARBA00023136"/>
    </source>
</evidence>
<dbReference type="Proteomes" id="UP000283509">
    <property type="component" value="Unassembled WGS sequence"/>
</dbReference>
<keyword evidence="11" id="KW-1185">Reference proteome</keyword>
<feature type="domain" description="Cadherin" evidence="9">
    <location>
        <begin position="129"/>
        <end position="230"/>
    </location>
</feature>
<evidence type="ECO:0000256" key="2">
    <source>
        <dbReference type="ARBA" id="ARBA00022692"/>
    </source>
</evidence>
<dbReference type="PROSITE" id="PS00232">
    <property type="entry name" value="CADHERIN_1"/>
    <property type="match status" value="1"/>
</dbReference>
<comment type="subcellular location">
    <subcellularLocation>
        <location evidence="1">Membrane</location>
    </subcellularLocation>
</comment>
<gene>
    <name evidence="10" type="ORF">C7M84_012364</name>
</gene>
<dbReference type="PRINTS" id="PR00205">
    <property type="entry name" value="CADHERIN"/>
</dbReference>
<dbReference type="SMART" id="SM00112">
    <property type="entry name" value="CA"/>
    <property type="match status" value="1"/>
</dbReference>
<evidence type="ECO:0000313" key="11">
    <source>
        <dbReference type="Proteomes" id="UP000283509"/>
    </source>
</evidence>
<evidence type="ECO:0000313" key="10">
    <source>
        <dbReference type="EMBL" id="ROT69471.1"/>
    </source>
</evidence>
<dbReference type="GO" id="GO:0005886">
    <property type="term" value="C:plasma membrane"/>
    <property type="evidence" value="ECO:0007669"/>
    <property type="project" value="InterPro"/>
</dbReference>
<dbReference type="Gene3D" id="2.60.40.60">
    <property type="entry name" value="Cadherins"/>
    <property type="match status" value="3"/>
</dbReference>